<name>A0A381N7V3_9ZZZZ</name>
<evidence type="ECO:0008006" key="4">
    <source>
        <dbReference type="Google" id="ProtNLM"/>
    </source>
</evidence>
<dbReference type="Gene3D" id="3.30.420.40">
    <property type="match status" value="1"/>
</dbReference>
<evidence type="ECO:0000313" key="3">
    <source>
        <dbReference type="EMBL" id="SUZ50585.1"/>
    </source>
</evidence>
<dbReference type="Gene3D" id="3.40.367.20">
    <property type="match status" value="1"/>
</dbReference>
<dbReference type="GO" id="GO:0005829">
    <property type="term" value="C:cytosol"/>
    <property type="evidence" value="ECO:0007669"/>
    <property type="project" value="TreeGrafter"/>
</dbReference>
<dbReference type="GO" id="GO:0006096">
    <property type="term" value="P:glycolytic process"/>
    <property type="evidence" value="ECO:0007669"/>
    <property type="project" value="InterPro"/>
</dbReference>
<dbReference type="InterPro" id="IPR050201">
    <property type="entry name" value="Bacterial_glucokinase"/>
</dbReference>
<dbReference type="AlphaFoldDB" id="A0A381N7V3"/>
<dbReference type="InterPro" id="IPR043129">
    <property type="entry name" value="ATPase_NBD"/>
</dbReference>
<accession>A0A381N7V3</accession>
<proteinExistence type="predicted"/>
<gene>
    <name evidence="3" type="ORF">METZ01_LOCUS3439</name>
</gene>
<dbReference type="CDD" id="cd24008">
    <property type="entry name" value="ASKHA_NBD_GLK"/>
    <property type="match status" value="1"/>
</dbReference>
<dbReference type="SUPFAM" id="SSF53067">
    <property type="entry name" value="Actin-like ATPase domain"/>
    <property type="match status" value="1"/>
</dbReference>
<dbReference type="GO" id="GO:0005524">
    <property type="term" value="F:ATP binding"/>
    <property type="evidence" value="ECO:0007669"/>
    <property type="project" value="InterPro"/>
</dbReference>
<keyword evidence="2" id="KW-0418">Kinase</keyword>
<keyword evidence="1" id="KW-0808">Transferase</keyword>
<dbReference type="EMBL" id="UINC01000177">
    <property type="protein sequence ID" value="SUZ50585.1"/>
    <property type="molecule type" value="Genomic_DNA"/>
</dbReference>
<reference evidence="3" key="1">
    <citation type="submission" date="2018-05" db="EMBL/GenBank/DDBJ databases">
        <authorList>
            <person name="Lanie J.A."/>
            <person name="Ng W.-L."/>
            <person name="Kazmierczak K.M."/>
            <person name="Andrzejewski T.M."/>
            <person name="Davidsen T.M."/>
            <person name="Wayne K.J."/>
            <person name="Tettelin H."/>
            <person name="Glass J.I."/>
            <person name="Rusch D."/>
            <person name="Podicherti R."/>
            <person name="Tsui H.-C.T."/>
            <person name="Winkler M.E."/>
        </authorList>
    </citation>
    <scope>NUCLEOTIDE SEQUENCE</scope>
</reference>
<dbReference type="PANTHER" id="PTHR47690:SF1">
    <property type="entry name" value="GLUCOKINASE"/>
    <property type="match status" value="1"/>
</dbReference>
<evidence type="ECO:0000256" key="1">
    <source>
        <dbReference type="ARBA" id="ARBA00022679"/>
    </source>
</evidence>
<dbReference type="InterPro" id="IPR003836">
    <property type="entry name" value="Glucokinase"/>
</dbReference>
<dbReference type="PANTHER" id="PTHR47690">
    <property type="entry name" value="GLUCOKINASE"/>
    <property type="match status" value="1"/>
</dbReference>
<dbReference type="Pfam" id="PF02685">
    <property type="entry name" value="Glucokinase"/>
    <property type="match status" value="1"/>
</dbReference>
<organism evidence="3">
    <name type="scientific">marine metagenome</name>
    <dbReference type="NCBI Taxonomy" id="408172"/>
    <lineage>
        <taxon>unclassified sequences</taxon>
        <taxon>metagenomes</taxon>
        <taxon>ecological metagenomes</taxon>
    </lineage>
</organism>
<sequence>MIAELGATNARIALTMEGTTLIESKEYLLTDFSSVDHLFEAYFEEIKQKATRGIIGVAAPVLGEKIRFTNNNIMFNQRTLKDKIFSKGLKVINDLELQAYAVEDLGDEEVLRIGEVEEEKKGSKVLISPGSGLGLAGIVDKQIIFTEGGHLNIPSDSQDINEILKKFKQDRGRNPTFEDLMSGKGINYIYKCFNNSVNSGYTNEEILVNKVDSACLKTRKLMLYLLATYAKYIALIWGATSGVYFSGSIANSLLQPEELESFRADFENSPTMQELLVTIPVFLIKDLNLGLRGGLVLALRG</sequence>
<protein>
    <recommendedName>
        <fullName evidence="4">Glucokinase</fullName>
    </recommendedName>
</protein>
<evidence type="ECO:0000256" key="2">
    <source>
        <dbReference type="ARBA" id="ARBA00022777"/>
    </source>
</evidence>
<dbReference type="GO" id="GO:0004340">
    <property type="term" value="F:glucokinase activity"/>
    <property type="evidence" value="ECO:0007669"/>
    <property type="project" value="InterPro"/>
</dbReference>
<dbReference type="GO" id="GO:0005536">
    <property type="term" value="F:D-glucose binding"/>
    <property type="evidence" value="ECO:0007669"/>
    <property type="project" value="InterPro"/>
</dbReference>